<dbReference type="EMBL" id="CP020477">
    <property type="protein sequence ID" value="ARM75916.1"/>
    <property type="molecule type" value="Genomic_DNA"/>
</dbReference>
<dbReference type="GO" id="GO:0005840">
    <property type="term" value="C:ribosome"/>
    <property type="evidence" value="ECO:0007669"/>
    <property type="project" value="UniProtKB-KW"/>
</dbReference>
<feature type="binding site" evidence="4">
    <location>
        <position position="41"/>
    </location>
    <ligand>
        <name>Zn(2+)</name>
        <dbReference type="ChEBI" id="CHEBI:29105"/>
    </ligand>
</feature>
<protein>
    <recommendedName>
        <fullName evidence="4">Large ribosomal subunit protein eL43</fullName>
    </recommendedName>
</protein>
<comment type="similarity">
    <text evidence="4">Belongs to the eukaryotic ribosomal protein eL43 family. Putative zinc-binding subfamily.</text>
</comment>
<evidence type="ECO:0000313" key="6">
    <source>
        <dbReference type="Proteomes" id="UP000193404"/>
    </source>
</evidence>
<dbReference type="HAMAP" id="MF_00327">
    <property type="entry name" value="Ribosomal_eL43"/>
    <property type="match status" value="1"/>
</dbReference>
<dbReference type="PANTHER" id="PTHR48129">
    <property type="entry name" value="60S RIBOSOMAL PROTEIN L37A"/>
    <property type="match status" value="1"/>
</dbReference>
<feature type="binding site" evidence="4">
    <location>
        <position position="60"/>
    </location>
    <ligand>
        <name>Zn(2+)</name>
        <dbReference type="ChEBI" id="CHEBI:29105"/>
    </ligand>
</feature>
<accession>A0A1W6K068</accession>
<dbReference type="PANTHER" id="PTHR48129:SF1">
    <property type="entry name" value="LARGE RIBOSOMAL SUBUNIT PROTEIN EL43"/>
    <property type="match status" value="1"/>
</dbReference>
<dbReference type="Gene3D" id="2.20.25.30">
    <property type="match status" value="1"/>
</dbReference>
<evidence type="ECO:0000256" key="3">
    <source>
        <dbReference type="ARBA" id="ARBA00023274"/>
    </source>
</evidence>
<proteinExistence type="inferred from homology"/>
<dbReference type="Pfam" id="PF01780">
    <property type="entry name" value="Ribosomal_L37ae"/>
    <property type="match status" value="1"/>
</dbReference>
<feature type="binding site" evidence="4">
    <location>
        <position position="38"/>
    </location>
    <ligand>
        <name>Zn(2+)</name>
        <dbReference type="ChEBI" id="CHEBI:29105"/>
    </ligand>
</feature>
<evidence type="ECO:0000256" key="4">
    <source>
        <dbReference type="HAMAP-Rule" id="MF_00327"/>
    </source>
</evidence>
<keyword evidence="3 4" id="KW-0687">Ribonucleoprotein</keyword>
<keyword evidence="6" id="KW-1185">Reference proteome</keyword>
<dbReference type="GO" id="GO:0070180">
    <property type="term" value="F:large ribosomal subunit rRNA binding"/>
    <property type="evidence" value="ECO:0007669"/>
    <property type="project" value="UniProtKB-UniRule"/>
</dbReference>
<dbReference type="GO" id="GO:0003735">
    <property type="term" value="F:structural constituent of ribosome"/>
    <property type="evidence" value="ECO:0007669"/>
    <property type="project" value="InterPro"/>
</dbReference>
<evidence type="ECO:0000313" key="5">
    <source>
        <dbReference type="EMBL" id="ARM75916.1"/>
    </source>
</evidence>
<dbReference type="GO" id="GO:0008270">
    <property type="term" value="F:zinc ion binding"/>
    <property type="evidence" value="ECO:0007669"/>
    <property type="project" value="UniProtKB-UniRule"/>
</dbReference>
<dbReference type="GeneID" id="41590786"/>
<dbReference type="RefSeq" id="WP_148691696.1">
    <property type="nucleotide sequence ID" value="NZ_CP020477.1"/>
</dbReference>
<feature type="binding site" evidence="4">
    <location>
        <position position="57"/>
    </location>
    <ligand>
        <name>Zn(2+)</name>
        <dbReference type="ChEBI" id="CHEBI:29105"/>
    </ligand>
</feature>
<dbReference type="STRING" id="282676.B6F84_07665"/>
<dbReference type="InterPro" id="IPR011332">
    <property type="entry name" value="Ribosomal_zn-bd"/>
</dbReference>
<comment type="function">
    <text evidence="4">Binds to the 23S rRNA.</text>
</comment>
<sequence length="72" mass="8274">MAKYKVVGIAGRYGARYGATLRKTWKEVMEKRYQDYQCPSCKTVGSVERLASGIWYCKKCGNKWAGFAYTPY</sequence>
<comment type="caution">
    <text evidence="4">Lacks conserved residue(s) required for the propagation of feature annotation.</text>
</comment>
<keyword evidence="1 4" id="KW-0694">RNA-binding</keyword>
<gene>
    <name evidence="4" type="primary">rpl37ae</name>
    <name evidence="5" type="ORF">B6F84_07665</name>
</gene>
<name>A0A1W6K068_9CREN</name>
<dbReference type="AlphaFoldDB" id="A0A1W6K068"/>
<dbReference type="InterPro" id="IPR002674">
    <property type="entry name" value="Ribosomal_eL43"/>
</dbReference>
<dbReference type="InterPro" id="IPR050522">
    <property type="entry name" value="Ribosomal_protein_eL43"/>
</dbReference>
<dbReference type="InterPro" id="IPR011331">
    <property type="entry name" value="Ribosomal_eL37/eL43"/>
</dbReference>
<organism evidence="5 6">
    <name type="scientific">Acidianus manzaensis</name>
    <dbReference type="NCBI Taxonomy" id="282676"/>
    <lineage>
        <taxon>Archaea</taxon>
        <taxon>Thermoproteota</taxon>
        <taxon>Thermoprotei</taxon>
        <taxon>Sulfolobales</taxon>
        <taxon>Sulfolobaceae</taxon>
        <taxon>Acidianus</taxon>
    </lineage>
</organism>
<dbReference type="SUPFAM" id="SSF57829">
    <property type="entry name" value="Zn-binding ribosomal proteins"/>
    <property type="match status" value="1"/>
</dbReference>
<dbReference type="GO" id="GO:1990904">
    <property type="term" value="C:ribonucleoprotein complex"/>
    <property type="evidence" value="ECO:0007669"/>
    <property type="project" value="UniProtKB-KW"/>
</dbReference>
<keyword evidence="2 4" id="KW-0689">Ribosomal protein</keyword>
<evidence type="ECO:0000256" key="2">
    <source>
        <dbReference type="ARBA" id="ARBA00022980"/>
    </source>
</evidence>
<reference evidence="5 6" key="1">
    <citation type="submission" date="2017-03" db="EMBL/GenBank/DDBJ databases">
        <title>Sulfur activation and transportation mechanism of thermophilic Archaea Acidianus manzaensis YN-25.</title>
        <authorList>
            <person name="Ma Y."/>
            <person name="Yang Y."/>
            <person name="Xia J."/>
        </authorList>
    </citation>
    <scope>NUCLEOTIDE SEQUENCE [LARGE SCALE GENOMIC DNA]</scope>
    <source>
        <strain evidence="5 6">YN-25</strain>
    </source>
</reference>
<dbReference type="GO" id="GO:0006412">
    <property type="term" value="P:translation"/>
    <property type="evidence" value="ECO:0007669"/>
    <property type="project" value="UniProtKB-UniRule"/>
</dbReference>
<dbReference type="KEGG" id="aman:B6F84_07665"/>
<dbReference type="OrthoDB" id="372011at2157"/>
<evidence type="ECO:0000256" key="1">
    <source>
        <dbReference type="ARBA" id="ARBA00022884"/>
    </source>
</evidence>
<keyword evidence="4" id="KW-0699">rRNA-binding</keyword>
<dbReference type="NCBIfam" id="NF003058">
    <property type="entry name" value="PRK03976.1"/>
    <property type="match status" value="1"/>
</dbReference>
<comment type="subunit">
    <text evidence="4">Part of the 50S ribosomal subunit.</text>
</comment>
<dbReference type="Proteomes" id="UP000193404">
    <property type="component" value="Chromosome"/>
</dbReference>